<protein>
    <recommendedName>
        <fullName evidence="4">Reverse transcriptase RNase H-like domain-containing protein</fullName>
    </recommendedName>
</protein>
<sequence length="98" mass="11033">MEIFTDSSDTAWAIVAGPKKYSGICNQPEEKIHINSKELLVVLYSFRLKCDLDRSVLVYLDNTTTLAYLRIFGGTTPPPPPRTTRNNGENMVTLLENK</sequence>
<reference evidence="2 3" key="1">
    <citation type="journal article" date="2016" name="Mol. Biol. Evol.">
        <title>Genome-Wide Survey of Gut Fungi (Harpellales) Reveals the First Horizontally Transferred Ubiquitin Gene from a Mosquito Host.</title>
        <authorList>
            <person name="Wang Y."/>
            <person name="White M.M."/>
            <person name="Kvist S."/>
            <person name="Moncalvo J.M."/>
        </authorList>
    </citation>
    <scope>NUCLEOTIDE SEQUENCE [LARGE SCALE GENOMIC DNA]</scope>
    <source>
        <strain evidence="2 3">ALG-7-W6</strain>
    </source>
</reference>
<comment type="caution">
    <text evidence="2">The sequence shown here is derived from an EMBL/GenBank/DDBJ whole genome shotgun (WGS) entry which is preliminary data.</text>
</comment>
<evidence type="ECO:0000313" key="3">
    <source>
        <dbReference type="Proteomes" id="UP000187455"/>
    </source>
</evidence>
<name>A0A1R0GV76_9FUNG</name>
<evidence type="ECO:0000313" key="2">
    <source>
        <dbReference type="EMBL" id="OLY80810.1"/>
    </source>
</evidence>
<dbReference type="EMBL" id="LSSL01003108">
    <property type="protein sequence ID" value="OLY80810.1"/>
    <property type="molecule type" value="Genomic_DNA"/>
</dbReference>
<feature type="region of interest" description="Disordered" evidence="1">
    <location>
        <begin position="75"/>
        <end position="98"/>
    </location>
</feature>
<accession>A0A1R0GV76</accession>
<proteinExistence type="predicted"/>
<dbReference type="Proteomes" id="UP000187455">
    <property type="component" value="Unassembled WGS sequence"/>
</dbReference>
<dbReference type="OrthoDB" id="2286148at2759"/>
<keyword evidence="3" id="KW-1185">Reference proteome</keyword>
<organism evidence="2 3">
    <name type="scientific">Smittium mucronatum</name>
    <dbReference type="NCBI Taxonomy" id="133383"/>
    <lineage>
        <taxon>Eukaryota</taxon>
        <taxon>Fungi</taxon>
        <taxon>Fungi incertae sedis</taxon>
        <taxon>Zoopagomycota</taxon>
        <taxon>Kickxellomycotina</taxon>
        <taxon>Harpellomycetes</taxon>
        <taxon>Harpellales</taxon>
        <taxon>Legeriomycetaceae</taxon>
        <taxon>Smittium</taxon>
    </lineage>
</organism>
<evidence type="ECO:0008006" key="4">
    <source>
        <dbReference type="Google" id="ProtNLM"/>
    </source>
</evidence>
<evidence type="ECO:0000256" key="1">
    <source>
        <dbReference type="SAM" id="MobiDB-lite"/>
    </source>
</evidence>
<gene>
    <name evidence="2" type="ORF">AYI68_g5089</name>
</gene>
<dbReference type="AlphaFoldDB" id="A0A1R0GV76"/>